<keyword evidence="1" id="KW-0812">Transmembrane</keyword>
<feature type="transmembrane region" description="Helical" evidence="1">
    <location>
        <begin position="100"/>
        <end position="118"/>
    </location>
</feature>
<dbReference type="RefSeq" id="WP_189569290.1">
    <property type="nucleotide sequence ID" value="NZ_BMXI01000005.1"/>
</dbReference>
<reference evidence="2" key="2">
    <citation type="submission" date="2020-09" db="EMBL/GenBank/DDBJ databases">
        <authorList>
            <person name="Sun Q."/>
            <person name="Kim S."/>
        </authorList>
    </citation>
    <scope>NUCLEOTIDE SEQUENCE</scope>
    <source>
        <strain evidence="2">KCTC 12988</strain>
    </source>
</reference>
<reference evidence="2" key="1">
    <citation type="journal article" date="2014" name="Int. J. Syst. Evol. Microbiol.">
        <title>Complete genome sequence of Corynebacterium casei LMG S-19264T (=DSM 44701T), isolated from a smear-ripened cheese.</title>
        <authorList>
            <consortium name="US DOE Joint Genome Institute (JGI-PGF)"/>
            <person name="Walter F."/>
            <person name="Albersmeier A."/>
            <person name="Kalinowski J."/>
            <person name="Ruckert C."/>
        </authorList>
    </citation>
    <scope>NUCLEOTIDE SEQUENCE</scope>
    <source>
        <strain evidence="2">KCTC 12988</strain>
    </source>
</reference>
<evidence type="ECO:0008006" key="4">
    <source>
        <dbReference type="Google" id="ProtNLM"/>
    </source>
</evidence>
<dbReference type="Proteomes" id="UP000644507">
    <property type="component" value="Unassembled WGS sequence"/>
</dbReference>
<evidence type="ECO:0000313" key="2">
    <source>
        <dbReference type="EMBL" id="GHC50335.1"/>
    </source>
</evidence>
<proteinExistence type="predicted"/>
<protein>
    <recommendedName>
        <fullName evidence="4">DoxX family protein</fullName>
    </recommendedName>
</protein>
<feature type="transmembrane region" description="Helical" evidence="1">
    <location>
        <begin position="75"/>
        <end position="94"/>
    </location>
</feature>
<name>A0A918WID5_9BACT</name>
<accession>A0A918WID5</accession>
<keyword evidence="3" id="KW-1185">Reference proteome</keyword>
<feature type="transmembrane region" description="Helical" evidence="1">
    <location>
        <begin position="7"/>
        <end position="25"/>
    </location>
</feature>
<evidence type="ECO:0000313" key="3">
    <source>
        <dbReference type="Proteomes" id="UP000644507"/>
    </source>
</evidence>
<dbReference type="AlphaFoldDB" id="A0A918WID5"/>
<evidence type="ECO:0000256" key="1">
    <source>
        <dbReference type="SAM" id="Phobius"/>
    </source>
</evidence>
<organism evidence="2 3">
    <name type="scientific">Roseibacillus persicicus</name>
    <dbReference type="NCBI Taxonomy" id="454148"/>
    <lineage>
        <taxon>Bacteria</taxon>
        <taxon>Pseudomonadati</taxon>
        <taxon>Verrucomicrobiota</taxon>
        <taxon>Verrucomicrobiia</taxon>
        <taxon>Verrucomicrobiales</taxon>
        <taxon>Verrucomicrobiaceae</taxon>
        <taxon>Roseibacillus</taxon>
    </lineage>
</organism>
<keyword evidence="1" id="KW-1133">Transmembrane helix</keyword>
<feature type="transmembrane region" description="Helical" evidence="1">
    <location>
        <begin position="45"/>
        <end position="68"/>
    </location>
</feature>
<sequence>MKYASHIAAGLLGLGFIVFGLNHFLNFIPMGDPPAEGSPPALFFGAIYATGFLSFVKILELLGGILVAIPKTRNIGLLILGPIIVNILAYNIFIAGGGAVFAPPVVLFSALAAFVLWTKRESWLTLIKN</sequence>
<dbReference type="EMBL" id="BMXI01000005">
    <property type="protein sequence ID" value="GHC50335.1"/>
    <property type="molecule type" value="Genomic_DNA"/>
</dbReference>
<gene>
    <name evidence="2" type="ORF">GCM10007100_15530</name>
</gene>
<comment type="caution">
    <text evidence="2">The sequence shown here is derived from an EMBL/GenBank/DDBJ whole genome shotgun (WGS) entry which is preliminary data.</text>
</comment>
<keyword evidence="1" id="KW-0472">Membrane</keyword>